<dbReference type="OrthoDB" id="2096242at2759"/>
<evidence type="ECO:0000256" key="1">
    <source>
        <dbReference type="SAM" id="Phobius"/>
    </source>
</evidence>
<gene>
    <name evidence="3" type="ORF">SmJEL517_g03054</name>
</gene>
<organism evidence="3 4">
    <name type="scientific">Synchytrium microbalum</name>
    <dbReference type="NCBI Taxonomy" id="1806994"/>
    <lineage>
        <taxon>Eukaryota</taxon>
        <taxon>Fungi</taxon>
        <taxon>Fungi incertae sedis</taxon>
        <taxon>Chytridiomycota</taxon>
        <taxon>Chytridiomycota incertae sedis</taxon>
        <taxon>Chytridiomycetes</taxon>
        <taxon>Synchytriales</taxon>
        <taxon>Synchytriaceae</taxon>
        <taxon>Synchytrium</taxon>
    </lineage>
</organism>
<dbReference type="Proteomes" id="UP000319731">
    <property type="component" value="Unassembled WGS sequence"/>
</dbReference>
<sequence length="176" mass="19222">MRILLLLAAFISLVCGTVLVSKEIEQEYFVQGRPTTVKVSVFNLGPEVITNVILNDKSFKNHTQFTIQEGSTTSTTFPKVNIAANATFSYVVVAAITGPFQDEPVAVHYTVNNKKVTAWSSSLGAVYIATEQEYATISSHTNEWLIFAGLASLPIVVPYVLYSSSVGELRPSKKTQ</sequence>
<accession>A0A507C4Z7</accession>
<dbReference type="STRING" id="1806994.A0A507C4Z7"/>
<keyword evidence="2" id="KW-0732">Signal</keyword>
<keyword evidence="1" id="KW-0472">Membrane</keyword>
<feature type="chain" id="PRO_5021420867" description="Translocon-associated protein subunit beta" evidence="2">
    <location>
        <begin position="17"/>
        <end position="176"/>
    </location>
</feature>
<evidence type="ECO:0000313" key="4">
    <source>
        <dbReference type="Proteomes" id="UP000319731"/>
    </source>
</evidence>
<dbReference type="RefSeq" id="XP_031024986.1">
    <property type="nucleotide sequence ID" value="XM_031168982.1"/>
</dbReference>
<proteinExistence type="predicted"/>
<evidence type="ECO:0000256" key="2">
    <source>
        <dbReference type="SAM" id="SignalP"/>
    </source>
</evidence>
<feature type="signal peptide" evidence="2">
    <location>
        <begin position="1"/>
        <end position="16"/>
    </location>
</feature>
<name>A0A507C4Z7_9FUNG</name>
<comment type="caution">
    <text evidence="3">The sequence shown here is derived from an EMBL/GenBank/DDBJ whole genome shotgun (WGS) entry which is preliminary data.</text>
</comment>
<keyword evidence="1" id="KW-0812">Transmembrane</keyword>
<dbReference type="GO" id="GO:0005783">
    <property type="term" value="C:endoplasmic reticulum"/>
    <property type="evidence" value="ECO:0007669"/>
    <property type="project" value="TreeGrafter"/>
</dbReference>
<keyword evidence="1" id="KW-1133">Transmembrane helix</keyword>
<dbReference type="GeneID" id="42004279"/>
<dbReference type="Pfam" id="PF05753">
    <property type="entry name" value="TRAP_beta"/>
    <property type="match status" value="1"/>
</dbReference>
<keyword evidence="4" id="KW-1185">Reference proteome</keyword>
<protein>
    <recommendedName>
        <fullName evidence="5">Translocon-associated protein subunit beta</fullName>
    </recommendedName>
</protein>
<dbReference type="AlphaFoldDB" id="A0A507C4Z7"/>
<dbReference type="EMBL" id="QEAO01000015">
    <property type="protein sequence ID" value="TPX34189.1"/>
    <property type="molecule type" value="Genomic_DNA"/>
</dbReference>
<reference evidence="3 4" key="1">
    <citation type="journal article" date="2019" name="Sci. Rep.">
        <title>Comparative genomics of chytrid fungi reveal insights into the obligate biotrophic and pathogenic lifestyle of Synchytrium endobioticum.</title>
        <authorList>
            <person name="van de Vossenberg B.T.L.H."/>
            <person name="Warris S."/>
            <person name="Nguyen H.D.T."/>
            <person name="van Gent-Pelzer M.P.E."/>
            <person name="Joly D.L."/>
            <person name="van de Geest H.C."/>
            <person name="Bonants P.J.M."/>
            <person name="Smith D.S."/>
            <person name="Levesque C.A."/>
            <person name="van der Lee T.A.J."/>
        </authorList>
    </citation>
    <scope>NUCLEOTIDE SEQUENCE [LARGE SCALE GENOMIC DNA]</scope>
    <source>
        <strain evidence="3 4">JEL517</strain>
    </source>
</reference>
<evidence type="ECO:0008006" key="5">
    <source>
        <dbReference type="Google" id="ProtNLM"/>
    </source>
</evidence>
<dbReference type="PANTHER" id="PTHR12861">
    <property type="entry name" value="TRANSLOCON-ASSOCIATED PROTEIN, BETA SUBUNIT PRECURSOR TRAP-BETA SIGNAL SEQUENCE RECEPTOR BETA SUBUNIT"/>
    <property type="match status" value="1"/>
</dbReference>
<evidence type="ECO:0000313" key="3">
    <source>
        <dbReference type="EMBL" id="TPX34189.1"/>
    </source>
</evidence>
<dbReference type="PANTHER" id="PTHR12861:SF3">
    <property type="entry name" value="TRANSLOCON-ASSOCIATED PROTEIN SUBUNIT BETA"/>
    <property type="match status" value="1"/>
</dbReference>
<feature type="transmembrane region" description="Helical" evidence="1">
    <location>
        <begin position="144"/>
        <end position="162"/>
    </location>
</feature>